<proteinExistence type="predicted"/>
<name>A0A397T487_9GLOM</name>
<comment type="caution">
    <text evidence="1">The sequence shown here is derived from an EMBL/GenBank/DDBJ whole genome shotgun (WGS) entry which is preliminary data.</text>
</comment>
<keyword evidence="2" id="KW-1185">Reference proteome</keyword>
<organism evidence="1 2">
    <name type="scientific">Glomus cerebriforme</name>
    <dbReference type="NCBI Taxonomy" id="658196"/>
    <lineage>
        <taxon>Eukaryota</taxon>
        <taxon>Fungi</taxon>
        <taxon>Fungi incertae sedis</taxon>
        <taxon>Mucoromycota</taxon>
        <taxon>Glomeromycotina</taxon>
        <taxon>Glomeromycetes</taxon>
        <taxon>Glomerales</taxon>
        <taxon>Glomeraceae</taxon>
        <taxon>Glomus</taxon>
    </lineage>
</organism>
<dbReference type="OrthoDB" id="206452at2759"/>
<sequence>MSSSTRYFNKNFLPENHDNDSLREYDNDFRKLIESFPNFFHSPQERTTTNTLEYSKENFLISDENIKDQDNQFVSSLNNNVPCIINQLNVRKSTKEIESKVIPILERKLQELSIQKENKISDEPYKISKHPIITELDHLSEIKLGNNNEQKIEHASFTQELTFDSLPNDAFITIKQSKPIHNIALFISFNYDLSKYFLQEYNAHGFHVLFHDIQDHINIAPIVKLVTDVVVNCWTRNWNIIVFITSEPIIPISAVTALLKALRVRFCRKILEMVVIWPNAYEISRSWIDEQCRTAKATACIQGIKVSDIIPQIMSYFNNDDRNKEVNGRTTLFDEKKFTTCYHEFNISYPAAMEINDKIWLDAKQYFNAMKREMEKTSLIEMNSQNRNVLLESILRKALYNKFSQHSQLKHTLFSTRFASIYFTRETCQCNLYEYELRKNIVDGNPNIEESFINLLEEVRDESKIMVHFIYIFYYWFLFNCFKFNPFYDILLWQVKYEPTSPESKLGRKSLKWKFNYTSEYDFPDFFTSDEYK</sequence>
<reference evidence="1 2" key="1">
    <citation type="submission" date="2018-06" db="EMBL/GenBank/DDBJ databases">
        <title>Comparative genomics reveals the genomic features of Rhizophagus irregularis, R. cerebriforme, R. diaphanum and Gigaspora rosea, and their symbiotic lifestyle signature.</title>
        <authorList>
            <person name="Morin E."/>
            <person name="San Clemente H."/>
            <person name="Chen E.C.H."/>
            <person name="De La Providencia I."/>
            <person name="Hainaut M."/>
            <person name="Kuo A."/>
            <person name="Kohler A."/>
            <person name="Murat C."/>
            <person name="Tang N."/>
            <person name="Roy S."/>
            <person name="Loubradou J."/>
            <person name="Henrissat B."/>
            <person name="Grigoriev I.V."/>
            <person name="Corradi N."/>
            <person name="Roux C."/>
            <person name="Martin F.M."/>
        </authorList>
    </citation>
    <scope>NUCLEOTIDE SEQUENCE [LARGE SCALE GENOMIC DNA]</scope>
    <source>
        <strain evidence="1 2">DAOM 227022</strain>
    </source>
</reference>
<protein>
    <submittedName>
        <fullName evidence="1">Uncharacterized protein</fullName>
    </submittedName>
</protein>
<dbReference type="Proteomes" id="UP000265703">
    <property type="component" value="Unassembled WGS sequence"/>
</dbReference>
<dbReference type="InterPro" id="IPR037238">
    <property type="entry name" value="YbiA-like_sf"/>
</dbReference>
<dbReference type="AlphaFoldDB" id="A0A397T487"/>
<dbReference type="EMBL" id="QKYT01000165">
    <property type="protein sequence ID" value="RIA90957.1"/>
    <property type="molecule type" value="Genomic_DNA"/>
</dbReference>
<evidence type="ECO:0000313" key="2">
    <source>
        <dbReference type="Proteomes" id="UP000265703"/>
    </source>
</evidence>
<dbReference type="SUPFAM" id="SSF143990">
    <property type="entry name" value="YbiA-like"/>
    <property type="match status" value="1"/>
</dbReference>
<evidence type="ECO:0000313" key="1">
    <source>
        <dbReference type="EMBL" id="RIA90957.1"/>
    </source>
</evidence>
<accession>A0A397T487</accession>
<gene>
    <name evidence="1" type="ORF">C1645_805422</name>
</gene>